<dbReference type="Pfam" id="PF03016">
    <property type="entry name" value="Exostosin_GT47"/>
    <property type="match status" value="1"/>
</dbReference>
<keyword evidence="9" id="KW-1185">Reference proteome</keyword>
<sequence>MNFHFLCFFPSHPINGVGSPCRSSPTKAPLPHGSLYRHSHMEEKLFRTTCSTDLCFAIFTSFALIWIFLCFDYSTFRFSDNGVLIASSVFSTNKLPLHHPCSGRYLFIHNIPSRFNLDLIRDCQSLTRGTDKSDMCPYFQNSGLGPEIEDSRGVFFNSSLFKTNQFLLEVIFHNRIKQYECLTNDSAMASVIYVPFYAGLDISRHLWNPNISARDSSARDFVRLISEKPEWKRMFGRDHFFVAGRISWDFRRKTDEGSDWGSILRFLPESHNMTMLSIEASSWKNDFAIPYPTYFHPSKRSEVVEWQNLMRARRRPHLFTFIGAPRPDLKDSVRGMVIKQCRDSSLCKFMDCSSNGVNCDDPITTMKAFQSSIFCLQPPGDSYTRRSIFDSILGGCIPVFFNPGTAYSQYLWHFPENQTAYSVYIPVRDARIWSGSIEGILKGISKERESAMREEVIRMIPRIVYADPRSSSWDFEDAFDLAIKGILERVEDVRRKIREGRDPGEGFDDPDDFKYTFSSRD</sequence>
<evidence type="ECO:0000313" key="10">
    <source>
        <dbReference type="RefSeq" id="XP_022959290.1"/>
    </source>
</evidence>
<evidence type="ECO:0000256" key="5">
    <source>
        <dbReference type="ARBA" id="ARBA00023034"/>
    </source>
</evidence>
<evidence type="ECO:0000313" key="9">
    <source>
        <dbReference type="Proteomes" id="UP000504609"/>
    </source>
</evidence>
<dbReference type="AlphaFoldDB" id="A0A6J1H5W5"/>
<feature type="domain" description="Exostosin GT47" evidence="8">
    <location>
        <begin position="101"/>
        <end position="430"/>
    </location>
</feature>
<organism evidence="9 10">
    <name type="scientific">Cucurbita moschata</name>
    <name type="common">Winter crookneck squash</name>
    <name type="synonym">Cucurbita pepo var. moschata</name>
    <dbReference type="NCBI Taxonomy" id="3662"/>
    <lineage>
        <taxon>Eukaryota</taxon>
        <taxon>Viridiplantae</taxon>
        <taxon>Streptophyta</taxon>
        <taxon>Embryophyta</taxon>
        <taxon>Tracheophyta</taxon>
        <taxon>Spermatophyta</taxon>
        <taxon>Magnoliopsida</taxon>
        <taxon>eudicotyledons</taxon>
        <taxon>Gunneridae</taxon>
        <taxon>Pentapetalae</taxon>
        <taxon>rosids</taxon>
        <taxon>fabids</taxon>
        <taxon>Cucurbitales</taxon>
        <taxon>Cucurbitaceae</taxon>
        <taxon>Cucurbiteae</taxon>
        <taxon>Cucurbita</taxon>
    </lineage>
</organism>
<dbReference type="Proteomes" id="UP000504609">
    <property type="component" value="Unplaced"/>
</dbReference>
<feature type="region of interest" description="Disordered" evidence="6">
    <location>
        <begin position="498"/>
        <end position="521"/>
    </location>
</feature>
<keyword evidence="7" id="KW-1133">Transmembrane helix</keyword>
<keyword evidence="5" id="KW-0333">Golgi apparatus</keyword>
<gene>
    <name evidence="10" type="primary">LOC111460320</name>
</gene>
<evidence type="ECO:0000256" key="7">
    <source>
        <dbReference type="SAM" id="Phobius"/>
    </source>
</evidence>
<evidence type="ECO:0000256" key="2">
    <source>
        <dbReference type="ARBA" id="ARBA00010271"/>
    </source>
</evidence>
<dbReference type="RefSeq" id="XP_022959290.1">
    <property type="nucleotide sequence ID" value="XM_023103522.1"/>
</dbReference>
<dbReference type="GO" id="GO:0016757">
    <property type="term" value="F:glycosyltransferase activity"/>
    <property type="evidence" value="ECO:0007669"/>
    <property type="project" value="UniProtKB-KW"/>
</dbReference>
<dbReference type="KEGG" id="cmos:111460320"/>
<comment type="subcellular location">
    <subcellularLocation>
        <location evidence="1">Golgi apparatus membrane</location>
        <topology evidence="1">Single-pass type II membrane protein</topology>
    </subcellularLocation>
</comment>
<dbReference type="InterPro" id="IPR040911">
    <property type="entry name" value="Exostosin_GT47"/>
</dbReference>
<keyword evidence="7" id="KW-0812">Transmembrane</keyword>
<evidence type="ECO:0000256" key="3">
    <source>
        <dbReference type="ARBA" id="ARBA00022676"/>
    </source>
</evidence>
<reference evidence="10" key="1">
    <citation type="submission" date="2025-08" db="UniProtKB">
        <authorList>
            <consortium name="RefSeq"/>
        </authorList>
    </citation>
    <scope>IDENTIFICATION</scope>
    <source>
        <tissue evidence="10">Young leaves</tissue>
    </source>
</reference>
<keyword evidence="7" id="KW-0472">Membrane</keyword>
<evidence type="ECO:0000259" key="8">
    <source>
        <dbReference type="Pfam" id="PF03016"/>
    </source>
</evidence>
<comment type="similarity">
    <text evidence="2">Belongs to the glycosyltransferase 47 family.</text>
</comment>
<keyword evidence="3 10" id="KW-0328">Glycosyltransferase</keyword>
<evidence type="ECO:0000256" key="1">
    <source>
        <dbReference type="ARBA" id="ARBA00004323"/>
    </source>
</evidence>
<accession>A0A6J1H5W5</accession>
<dbReference type="InterPro" id="IPR004263">
    <property type="entry name" value="Exostosin"/>
</dbReference>
<proteinExistence type="inferred from homology"/>
<feature type="transmembrane region" description="Helical" evidence="7">
    <location>
        <begin position="45"/>
        <end position="69"/>
    </location>
</feature>
<name>A0A6J1H5W5_CUCMO</name>
<evidence type="ECO:0000256" key="4">
    <source>
        <dbReference type="ARBA" id="ARBA00022968"/>
    </source>
</evidence>
<keyword evidence="4" id="KW-0735">Signal-anchor</keyword>
<protein>
    <submittedName>
        <fullName evidence="10">Probable xyloglucan galactosyltransferase GT14</fullName>
    </submittedName>
</protein>
<dbReference type="PANTHER" id="PTHR11062:SF241">
    <property type="entry name" value="XYLOGLUCAN GALACTOSYLTRANSFERASE GT14-RELATED"/>
    <property type="match status" value="1"/>
</dbReference>
<evidence type="ECO:0000256" key="6">
    <source>
        <dbReference type="SAM" id="MobiDB-lite"/>
    </source>
</evidence>
<keyword evidence="3 10" id="KW-0808">Transferase</keyword>
<dbReference type="GeneID" id="111460320"/>
<dbReference type="GO" id="GO:0000139">
    <property type="term" value="C:Golgi membrane"/>
    <property type="evidence" value="ECO:0007669"/>
    <property type="project" value="UniProtKB-SubCell"/>
</dbReference>
<dbReference type="PANTHER" id="PTHR11062">
    <property type="entry name" value="EXOSTOSIN HEPARAN SULFATE GLYCOSYLTRANSFERASE -RELATED"/>
    <property type="match status" value="1"/>
</dbReference>